<evidence type="ECO:0000256" key="3">
    <source>
        <dbReference type="ARBA" id="ARBA00022989"/>
    </source>
</evidence>
<organism evidence="8 9">
    <name type="scientific">Lodderomyces beijingensis</name>
    <dbReference type="NCBI Taxonomy" id="1775926"/>
    <lineage>
        <taxon>Eukaryota</taxon>
        <taxon>Fungi</taxon>
        <taxon>Dikarya</taxon>
        <taxon>Ascomycota</taxon>
        <taxon>Saccharomycotina</taxon>
        <taxon>Pichiomycetes</taxon>
        <taxon>Debaryomycetaceae</taxon>
        <taxon>Candida/Lodderomyces clade</taxon>
        <taxon>Lodderomyces</taxon>
    </lineage>
</organism>
<protein>
    <recommendedName>
        <fullName evidence="7">HIG1 domain-containing protein</fullName>
    </recommendedName>
</protein>
<gene>
    <name evidence="8" type="ORF">LODBEIA_P04020</name>
</gene>
<evidence type="ECO:0000256" key="1">
    <source>
        <dbReference type="ARBA" id="ARBA00004173"/>
    </source>
</evidence>
<feature type="coiled-coil region" evidence="5">
    <location>
        <begin position="182"/>
        <end position="209"/>
    </location>
</feature>
<evidence type="ECO:0000256" key="6">
    <source>
        <dbReference type="SAM" id="Phobius"/>
    </source>
</evidence>
<dbReference type="EMBL" id="OZ022405">
    <property type="protein sequence ID" value="CAK9435675.1"/>
    <property type="molecule type" value="Genomic_DNA"/>
</dbReference>
<comment type="subcellular location">
    <subcellularLocation>
        <location evidence="1">Mitochondrion</location>
    </subcellularLocation>
</comment>
<keyword evidence="4 6" id="KW-0472">Membrane</keyword>
<feature type="transmembrane region" description="Helical" evidence="6">
    <location>
        <begin position="52"/>
        <end position="70"/>
    </location>
</feature>
<evidence type="ECO:0000256" key="4">
    <source>
        <dbReference type="ARBA" id="ARBA00023136"/>
    </source>
</evidence>
<evidence type="ECO:0000313" key="9">
    <source>
        <dbReference type="Proteomes" id="UP001497383"/>
    </source>
</evidence>
<dbReference type="Proteomes" id="UP001497383">
    <property type="component" value="Chromosome 1"/>
</dbReference>
<feature type="transmembrane region" description="Helical" evidence="6">
    <location>
        <begin position="151"/>
        <end position="169"/>
    </location>
</feature>
<dbReference type="Pfam" id="PF04588">
    <property type="entry name" value="HIG_1_N"/>
    <property type="match status" value="1"/>
</dbReference>
<evidence type="ECO:0000259" key="7">
    <source>
        <dbReference type="PROSITE" id="PS51503"/>
    </source>
</evidence>
<keyword evidence="5" id="KW-0175">Coiled coil</keyword>
<keyword evidence="3 6" id="KW-1133">Transmembrane helix</keyword>
<dbReference type="GeneID" id="92205598"/>
<evidence type="ECO:0000313" key="8">
    <source>
        <dbReference type="EMBL" id="CAK9435675.1"/>
    </source>
</evidence>
<reference evidence="8 9" key="1">
    <citation type="submission" date="2024-03" db="EMBL/GenBank/DDBJ databases">
        <authorList>
            <person name="Brejova B."/>
        </authorList>
    </citation>
    <scope>NUCLEOTIDE SEQUENCE [LARGE SCALE GENOMIC DNA]</scope>
    <source>
        <strain evidence="8 9">CBS 14171</strain>
    </source>
</reference>
<sequence length="234" mass="26742">MKILGQEEKDAHLQHVLSEGAKGLVYGAILSGGIFSYLKYKKPVRFQTFTASIKAAILAMPTIAVAAFWADQGSWEFDKMMHQSDYQQEQVMKEYREYNQLSLSDKIFTQLNKHKYQIIITAWAGSLYGSWVLVNRDKIMTTAQKAVQARMYAQGITIILLLGTILLAMREEEINKKKPQPLPEWKQIIMEREADLKRAQEEAKNEIKADVKSFTEGADKLKKAPSAILEELRK</sequence>
<dbReference type="PROSITE" id="PS51503">
    <property type="entry name" value="HIG1"/>
    <property type="match status" value="1"/>
</dbReference>
<name>A0ABP0ZDD5_9ASCO</name>
<dbReference type="InterPro" id="IPR007667">
    <property type="entry name" value="Hypoxia_induced_domain"/>
</dbReference>
<keyword evidence="9" id="KW-1185">Reference proteome</keyword>
<evidence type="ECO:0000256" key="2">
    <source>
        <dbReference type="ARBA" id="ARBA00022692"/>
    </source>
</evidence>
<keyword evidence="2 6" id="KW-0812">Transmembrane</keyword>
<evidence type="ECO:0000256" key="5">
    <source>
        <dbReference type="SAM" id="Coils"/>
    </source>
</evidence>
<dbReference type="PANTHER" id="PTHR28018:SF3">
    <property type="entry name" value="RESPIRATORY SUPERCOMPLEX FACTOR 2, MITOCHONDRIAL"/>
    <property type="match status" value="1"/>
</dbReference>
<accession>A0ABP0ZDD5</accession>
<feature type="domain" description="HIG1" evidence="7">
    <location>
        <begin position="88"/>
        <end position="179"/>
    </location>
</feature>
<dbReference type="InterPro" id="IPR040153">
    <property type="entry name" value="Rcf2"/>
</dbReference>
<dbReference type="PANTHER" id="PTHR28018">
    <property type="entry name" value="RESPIRATORY SUPERCOMPLEX FACTOR 2, MITOCHONDRIAL"/>
    <property type="match status" value="1"/>
</dbReference>
<proteinExistence type="predicted"/>
<dbReference type="RefSeq" id="XP_066827340.1">
    <property type="nucleotide sequence ID" value="XM_066974195.1"/>
</dbReference>